<feature type="compositionally biased region" description="Basic and acidic residues" evidence="1">
    <location>
        <begin position="26"/>
        <end position="39"/>
    </location>
</feature>
<evidence type="ECO:0000313" key="3">
    <source>
        <dbReference type="Proteomes" id="UP000198211"/>
    </source>
</evidence>
<reference evidence="3" key="1">
    <citation type="submission" date="2017-03" db="EMBL/GenBank/DDBJ databases">
        <title>Phytopthora megakarya and P. palmivora, two closely related causual agents of cacao black pod achieved similar genome size and gene model numbers by different mechanisms.</title>
        <authorList>
            <person name="Ali S."/>
            <person name="Shao J."/>
            <person name="Larry D.J."/>
            <person name="Kronmiller B."/>
            <person name="Shen D."/>
            <person name="Strem M.D."/>
            <person name="Melnick R.L."/>
            <person name="Guiltinan M.J."/>
            <person name="Tyler B.M."/>
            <person name="Meinhardt L.W."/>
            <person name="Bailey B.A."/>
        </authorList>
    </citation>
    <scope>NUCLEOTIDE SEQUENCE [LARGE SCALE GENOMIC DNA]</scope>
    <source>
        <strain evidence="3">zdho120</strain>
    </source>
</reference>
<dbReference type="Proteomes" id="UP000198211">
    <property type="component" value="Unassembled WGS sequence"/>
</dbReference>
<proteinExistence type="predicted"/>
<accession>A0A225VCT5</accession>
<feature type="region of interest" description="Disordered" evidence="1">
    <location>
        <begin position="130"/>
        <end position="150"/>
    </location>
</feature>
<evidence type="ECO:0000313" key="2">
    <source>
        <dbReference type="EMBL" id="OWZ02924.1"/>
    </source>
</evidence>
<protein>
    <submittedName>
        <fullName evidence="2">Pleiotropic drug resistance protein transporter</fullName>
    </submittedName>
</protein>
<feature type="region of interest" description="Disordered" evidence="1">
    <location>
        <begin position="26"/>
        <end position="55"/>
    </location>
</feature>
<gene>
    <name evidence="2" type="ORF">PHMEG_00025431</name>
</gene>
<dbReference type="AlphaFoldDB" id="A0A225VCT5"/>
<dbReference type="OrthoDB" id="127607at2759"/>
<dbReference type="EMBL" id="NBNE01005850">
    <property type="protein sequence ID" value="OWZ02924.1"/>
    <property type="molecule type" value="Genomic_DNA"/>
</dbReference>
<comment type="caution">
    <text evidence="2">The sequence shown here is derived from an EMBL/GenBank/DDBJ whole genome shotgun (WGS) entry which is preliminary data.</text>
</comment>
<organism evidence="2 3">
    <name type="scientific">Phytophthora megakarya</name>
    <dbReference type="NCBI Taxonomy" id="4795"/>
    <lineage>
        <taxon>Eukaryota</taxon>
        <taxon>Sar</taxon>
        <taxon>Stramenopiles</taxon>
        <taxon>Oomycota</taxon>
        <taxon>Peronosporomycetes</taxon>
        <taxon>Peronosporales</taxon>
        <taxon>Peronosporaceae</taxon>
        <taxon>Phytophthora</taxon>
    </lineage>
</organism>
<evidence type="ECO:0000256" key="1">
    <source>
        <dbReference type="SAM" id="MobiDB-lite"/>
    </source>
</evidence>
<sequence length="199" mass="21986">MIGPAGKTPRHTLPEHEKRLWLEAMLSDRHERRLRRAEQKSTTGEAKEKKKTRKKAMKLTTVAMEIAESKMTGPVAETAGAVAVAEAKETIAAAANAEAIEIVDQQRKPGISMVVVDAVADIVAVIAGKAKSSPRAPTRKRSRRVLQDDTDESDEVCWCTHYKKYKMVNKLKGMALPQGTVKLAQNKKIPQITAAMWMD</sequence>
<keyword evidence="3" id="KW-1185">Reference proteome</keyword>
<name>A0A225VCT5_9STRA</name>